<dbReference type="InterPro" id="IPR002035">
    <property type="entry name" value="VWF_A"/>
</dbReference>
<dbReference type="Proteomes" id="UP001432180">
    <property type="component" value="Chromosome"/>
</dbReference>
<feature type="domain" description="VIT" evidence="2">
    <location>
        <begin position="1"/>
        <end position="124"/>
    </location>
</feature>
<sequence>MDQTASLPTPVLTATALRGQFSGLLGELRISQTFVNQEAVAIEAVFTFPVPLDAVLLGVKVRLNGRELAGQILAKRDAEDEYEDAIASGDRAILLQSAGPGRYTVNVGQLQAGEGAELEYRYAMLGVWDQACLRLLLPTTLAPRYGDPVRAGLAAHQVPGVSLAAEHRFSLSLGLGGVLATARVKSPSHAICVQRDGDLQRVMLASETAPMDRDLVLAIHADPAGTARRPTALVAPDGEGAVVWLSGQPELPKPCEPTPRDLVLVVDCSGSMAGTSMAQTRQALQTIIERLLPSDRINLIAFGSAPDALFSALQPADASTRHALKERLQRLDADLGGTELGRALTLAFQHGEGAPGKPLDILLITDGEVWGADTLIDAARRSVHRLFTVGVGAAVAEDLVRGLAEATKGACLLVHPNEAMAERILRHFERLRAPRAELRLHWPQPPQWNWPEPASGVFAGDTLHRLAGFAAVPEGELTLVYQREDGQQTSQRLALQPLPSFLPADVLPRLAAAKRLETLPEAQAKALALQHQLVSVHTHFILRDVAEVKAAGLPELRQVEHMLAAGWGGLGTVDIEMSCAEMCYEADPPPPAPISSPAFSAASEVRFYQPRTSPRPSAAEADLAAREEASAQHQSLRAWLLAEQNRLGDPQQPLPTLDELAGAGVMDMLIVMLQRWVDSGTSEEALVAAVLHLFLQYQPDLVIAREATRRLRFHYQRELTDKQRTQLDTWIKGWCAPERDDD</sequence>
<keyword evidence="4" id="KW-1185">Reference proteome</keyword>
<dbReference type="SMART" id="SM00327">
    <property type="entry name" value="VWA"/>
    <property type="match status" value="1"/>
</dbReference>
<dbReference type="RefSeq" id="WP_328983757.1">
    <property type="nucleotide sequence ID" value="NZ_CP121472.1"/>
</dbReference>
<dbReference type="PROSITE" id="PS50234">
    <property type="entry name" value="VWFA"/>
    <property type="match status" value="1"/>
</dbReference>
<evidence type="ECO:0000313" key="4">
    <source>
        <dbReference type="Proteomes" id="UP001432180"/>
    </source>
</evidence>
<dbReference type="SUPFAM" id="SSF53300">
    <property type="entry name" value="vWA-like"/>
    <property type="match status" value="1"/>
</dbReference>
<name>A0ABZ0SAA8_9GAMM</name>
<evidence type="ECO:0000259" key="2">
    <source>
        <dbReference type="PROSITE" id="PS51468"/>
    </source>
</evidence>
<dbReference type="InterPro" id="IPR013694">
    <property type="entry name" value="VIT"/>
</dbReference>
<dbReference type="InterPro" id="IPR036465">
    <property type="entry name" value="vWFA_dom_sf"/>
</dbReference>
<dbReference type="SMART" id="SM00609">
    <property type="entry name" value="VIT"/>
    <property type="match status" value="1"/>
</dbReference>
<dbReference type="PANTHER" id="PTHR45737:SF6">
    <property type="entry name" value="VON WILLEBRAND FACTOR A DOMAIN-CONTAINING PROTEIN 5A"/>
    <property type="match status" value="1"/>
</dbReference>
<dbReference type="Pfam" id="PF13768">
    <property type="entry name" value="VWA_3"/>
    <property type="match status" value="1"/>
</dbReference>
<reference evidence="3 4" key="1">
    <citation type="journal article" date="2023" name="Microorganisms">
        <title>Thiorhodovibrio frisius and Trv. litoralis spp. nov., Two Novel Members from a Clade of Fastidious Purple Sulfur Bacteria That Exhibit Unique Red-Shifted Light-Harvesting Capabilities.</title>
        <authorList>
            <person name="Methner A."/>
            <person name="Kuzyk S.B."/>
            <person name="Petersen J."/>
            <person name="Bauer S."/>
            <person name="Brinkmann H."/>
            <person name="Sichau K."/>
            <person name="Wanner G."/>
            <person name="Wolf J."/>
            <person name="Neumann-Schaal M."/>
            <person name="Henke P."/>
            <person name="Tank M."/>
            <person name="Sproer C."/>
            <person name="Bunk B."/>
            <person name="Overmann J."/>
        </authorList>
    </citation>
    <scope>NUCLEOTIDE SEQUENCE [LARGE SCALE GENOMIC DNA]</scope>
    <source>
        <strain evidence="3 4">DSM 6702</strain>
    </source>
</reference>
<gene>
    <name evidence="3" type="ORF">Thiowin_03008</name>
</gene>
<organism evidence="3 4">
    <name type="scientific">Thiorhodovibrio winogradskyi</name>
    <dbReference type="NCBI Taxonomy" id="77007"/>
    <lineage>
        <taxon>Bacteria</taxon>
        <taxon>Pseudomonadati</taxon>
        <taxon>Pseudomonadota</taxon>
        <taxon>Gammaproteobacteria</taxon>
        <taxon>Chromatiales</taxon>
        <taxon>Chromatiaceae</taxon>
        <taxon>Thiorhodovibrio</taxon>
    </lineage>
</organism>
<dbReference type="PROSITE" id="PS51468">
    <property type="entry name" value="VIT"/>
    <property type="match status" value="1"/>
</dbReference>
<protein>
    <submittedName>
        <fullName evidence="3">Marine proteobacterial sortase target protein</fullName>
    </submittedName>
</protein>
<accession>A0ABZ0SAA8</accession>
<evidence type="ECO:0000313" key="3">
    <source>
        <dbReference type="EMBL" id="WPL17960.1"/>
    </source>
</evidence>
<proteinExistence type="predicted"/>
<dbReference type="Gene3D" id="3.40.50.410">
    <property type="entry name" value="von Willebrand factor, type A domain"/>
    <property type="match status" value="1"/>
</dbReference>
<evidence type="ECO:0000259" key="1">
    <source>
        <dbReference type="PROSITE" id="PS50234"/>
    </source>
</evidence>
<dbReference type="PANTHER" id="PTHR45737">
    <property type="entry name" value="VON WILLEBRAND FACTOR A DOMAIN-CONTAINING PROTEIN 5A"/>
    <property type="match status" value="1"/>
</dbReference>
<dbReference type="Pfam" id="PF08487">
    <property type="entry name" value="VIT"/>
    <property type="match status" value="1"/>
</dbReference>
<feature type="domain" description="VWFA" evidence="1">
    <location>
        <begin position="261"/>
        <end position="431"/>
    </location>
</feature>
<dbReference type="EMBL" id="CP121472">
    <property type="protein sequence ID" value="WPL17960.1"/>
    <property type="molecule type" value="Genomic_DNA"/>
</dbReference>